<dbReference type="Pfam" id="PF10551">
    <property type="entry name" value="MULE"/>
    <property type="match status" value="1"/>
</dbReference>
<comment type="caution">
    <text evidence="2">The sequence shown here is derived from an EMBL/GenBank/DDBJ whole genome shotgun (WGS) entry which is preliminary data.</text>
</comment>
<evidence type="ECO:0000259" key="1">
    <source>
        <dbReference type="Pfam" id="PF10551"/>
    </source>
</evidence>
<dbReference type="EMBL" id="JAKCXM010000954">
    <property type="protein sequence ID" value="KAJ0391579.1"/>
    <property type="molecule type" value="Genomic_DNA"/>
</dbReference>
<gene>
    <name evidence="2" type="ORF">P43SY_011792</name>
</gene>
<keyword evidence="3" id="KW-1185">Reference proteome</keyword>
<sequence length="240" mass="28081">MKRFIRDKVKDKLKPSHIPNAMIDAGFFSTDALDYKDAVKRYAYNYRTRKRQQRPFKLYSARFPAIIIGISDARRQFHPVAFFIMSSTQQSVLEVVFRKPFDLYRMVTGKLAVINYTMADADIAQRNALGAVIRQDREQPAPPVHLMCFFHVMQNVRKYLHSVPPGLHSLALQHVYKIHCARSEVELDRRIHETVQDWKAQPSLCDFERRFSQQWLVGRFTRWQCFVTPAGCAKTNNQPC</sequence>
<dbReference type="AlphaFoldDB" id="A0AAD5Q1T0"/>
<protein>
    <recommendedName>
        <fullName evidence="1">MULE transposase domain-containing protein</fullName>
    </recommendedName>
</protein>
<reference evidence="2" key="1">
    <citation type="submission" date="2021-12" db="EMBL/GenBank/DDBJ databases">
        <title>Prjna785345.</title>
        <authorList>
            <person name="Rujirawat T."/>
            <person name="Krajaejun T."/>
        </authorList>
    </citation>
    <scope>NUCLEOTIDE SEQUENCE</scope>
    <source>
        <strain evidence="2">Pi057C3</strain>
    </source>
</reference>
<accession>A0AAD5Q1T0</accession>
<evidence type="ECO:0000313" key="3">
    <source>
        <dbReference type="Proteomes" id="UP001209570"/>
    </source>
</evidence>
<dbReference type="Proteomes" id="UP001209570">
    <property type="component" value="Unassembled WGS sequence"/>
</dbReference>
<dbReference type="InterPro" id="IPR018289">
    <property type="entry name" value="MULE_transposase_dom"/>
</dbReference>
<organism evidence="2 3">
    <name type="scientific">Pythium insidiosum</name>
    <name type="common">Pythiosis disease agent</name>
    <dbReference type="NCBI Taxonomy" id="114742"/>
    <lineage>
        <taxon>Eukaryota</taxon>
        <taxon>Sar</taxon>
        <taxon>Stramenopiles</taxon>
        <taxon>Oomycota</taxon>
        <taxon>Peronosporomycetes</taxon>
        <taxon>Pythiales</taxon>
        <taxon>Pythiaceae</taxon>
        <taxon>Pythium</taxon>
    </lineage>
</organism>
<evidence type="ECO:0000313" key="2">
    <source>
        <dbReference type="EMBL" id="KAJ0391579.1"/>
    </source>
</evidence>
<name>A0AAD5Q1T0_PYTIN</name>
<feature type="domain" description="MULE transposase" evidence="1">
    <location>
        <begin position="64"/>
        <end position="155"/>
    </location>
</feature>
<proteinExistence type="predicted"/>